<dbReference type="EMBL" id="LK931336">
    <property type="protein sequence ID" value="CDZ83991.1"/>
    <property type="molecule type" value="Genomic_DNA"/>
</dbReference>
<evidence type="ECO:0000313" key="1">
    <source>
        <dbReference type="EMBL" id="CDZ83991.1"/>
    </source>
</evidence>
<dbReference type="AlphaFoldDB" id="A0A078LFZ3"/>
<sequence length="115" mass="13258">MKTRLIETRRRHLIRAKLDSMMRRTGSYFQIVKLEDGSKLPVELDEDILTKALIKLFEAMIYDTHKREQAENLISEHYSNCMGVNKLTPDGVDFMNAVIATLAEQSLKAEELTDD</sequence>
<dbReference type="PATRIC" id="fig|545.12.peg.2140"/>
<name>A0A078LFZ3_CITKO</name>
<reference evidence="1" key="1">
    <citation type="submission" date="2014-06" db="EMBL/GenBank/DDBJ databases">
        <authorList>
            <person name="Urmite Genomes Urmite Genomes"/>
        </authorList>
    </citation>
    <scope>NUCLEOTIDE SEQUENCE</scope>
</reference>
<organism evidence="1">
    <name type="scientific">Citrobacter koseri</name>
    <name type="common">Citrobacter diversus</name>
    <dbReference type="NCBI Taxonomy" id="545"/>
    <lineage>
        <taxon>Bacteria</taxon>
        <taxon>Pseudomonadati</taxon>
        <taxon>Pseudomonadota</taxon>
        <taxon>Gammaproteobacteria</taxon>
        <taxon>Enterobacterales</taxon>
        <taxon>Enterobacteriaceae</taxon>
        <taxon>Citrobacter</taxon>
    </lineage>
</organism>
<gene>
    <name evidence="1" type="ORF">BN1086_02125</name>
</gene>
<protein>
    <submittedName>
        <fullName evidence="1">Uncharacterized protein</fullName>
    </submittedName>
</protein>
<accession>A0A078LFZ3</accession>
<proteinExistence type="predicted"/>